<accession>B0DM48</accession>
<name>B0DM48_LACBS</name>
<dbReference type="EMBL" id="DS547118">
    <property type="protein sequence ID" value="EDR04410.1"/>
    <property type="molecule type" value="Genomic_DNA"/>
</dbReference>
<feature type="compositionally biased region" description="Polar residues" evidence="1">
    <location>
        <begin position="285"/>
        <end position="306"/>
    </location>
</feature>
<dbReference type="RefSeq" id="XP_001884929.1">
    <property type="nucleotide sequence ID" value="XM_001884894.1"/>
</dbReference>
<gene>
    <name evidence="2" type="ORF">LACBIDRAFT_304675</name>
</gene>
<dbReference type="InParanoid" id="B0DM48"/>
<dbReference type="HOGENOM" id="CLU_002101_4_1_1"/>
<organism evidence="3">
    <name type="scientific">Laccaria bicolor (strain S238N-H82 / ATCC MYA-4686)</name>
    <name type="common">Bicoloured deceiver</name>
    <name type="synonym">Laccaria laccata var. bicolor</name>
    <dbReference type="NCBI Taxonomy" id="486041"/>
    <lineage>
        <taxon>Eukaryota</taxon>
        <taxon>Fungi</taxon>
        <taxon>Dikarya</taxon>
        <taxon>Basidiomycota</taxon>
        <taxon>Agaricomycotina</taxon>
        <taxon>Agaricomycetes</taxon>
        <taxon>Agaricomycetidae</taxon>
        <taxon>Agaricales</taxon>
        <taxon>Agaricineae</taxon>
        <taxon>Hydnangiaceae</taxon>
        <taxon>Laccaria</taxon>
    </lineage>
</organism>
<dbReference type="AlphaFoldDB" id="B0DM48"/>
<evidence type="ECO:0000313" key="2">
    <source>
        <dbReference type="EMBL" id="EDR04410.1"/>
    </source>
</evidence>
<proteinExistence type="predicted"/>
<dbReference type="OrthoDB" id="3269001at2759"/>
<dbReference type="PANTHER" id="PTHR46579:SF2">
    <property type="entry name" value="C2H2-TYPE DOMAIN-CONTAINING PROTEIN"/>
    <property type="match status" value="1"/>
</dbReference>
<dbReference type="KEGG" id="lbc:LACBIDRAFT_304675"/>
<reference evidence="2 3" key="1">
    <citation type="journal article" date="2008" name="Nature">
        <title>The genome of Laccaria bicolor provides insights into mycorrhizal symbiosis.</title>
        <authorList>
            <person name="Martin F."/>
            <person name="Aerts A."/>
            <person name="Ahren D."/>
            <person name="Brun A."/>
            <person name="Danchin E.G.J."/>
            <person name="Duchaussoy F."/>
            <person name="Gibon J."/>
            <person name="Kohler A."/>
            <person name="Lindquist E."/>
            <person name="Pereda V."/>
            <person name="Salamov A."/>
            <person name="Shapiro H.J."/>
            <person name="Wuyts J."/>
            <person name="Blaudez D."/>
            <person name="Buee M."/>
            <person name="Brokstein P."/>
            <person name="Canbaeck B."/>
            <person name="Cohen D."/>
            <person name="Courty P.E."/>
            <person name="Coutinho P.M."/>
            <person name="Delaruelle C."/>
            <person name="Detter J.C."/>
            <person name="Deveau A."/>
            <person name="DiFazio S."/>
            <person name="Duplessis S."/>
            <person name="Fraissinet-Tachet L."/>
            <person name="Lucic E."/>
            <person name="Frey-Klett P."/>
            <person name="Fourrey C."/>
            <person name="Feussner I."/>
            <person name="Gay G."/>
            <person name="Grimwood J."/>
            <person name="Hoegger P.J."/>
            <person name="Jain P."/>
            <person name="Kilaru S."/>
            <person name="Labbe J."/>
            <person name="Lin Y.C."/>
            <person name="Legue V."/>
            <person name="Le Tacon F."/>
            <person name="Marmeisse R."/>
            <person name="Melayah D."/>
            <person name="Montanini B."/>
            <person name="Muratet M."/>
            <person name="Nehls U."/>
            <person name="Niculita-Hirzel H."/>
            <person name="Oudot-Le Secq M.P."/>
            <person name="Peter M."/>
            <person name="Quesneville H."/>
            <person name="Rajashekar B."/>
            <person name="Reich M."/>
            <person name="Rouhier N."/>
            <person name="Schmutz J."/>
            <person name="Yin T."/>
            <person name="Chalot M."/>
            <person name="Henrissat B."/>
            <person name="Kuees U."/>
            <person name="Lucas S."/>
            <person name="Van de Peer Y."/>
            <person name="Podila G.K."/>
            <person name="Polle A."/>
            <person name="Pukkila P.J."/>
            <person name="Richardson P.M."/>
            <person name="Rouze P."/>
            <person name="Sanders I.R."/>
            <person name="Stajich J.E."/>
            <person name="Tunlid A."/>
            <person name="Tuskan G."/>
            <person name="Grigoriev I.V."/>
        </authorList>
    </citation>
    <scope>NUCLEOTIDE SEQUENCE [LARGE SCALE GENOMIC DNA]</scope>
    <source>
        <strain evidence="3">S238N-H82 / ATCC MYA-4686</strain>
    </source>
</reference>
<protein>
    <submittedName>
        <fullName evidence="2">Predicted protein</fullName>
    </submittedName>
</protein>
<dbReference type="PANTHER" id="PTHR46579">
    <property type="entry name" value="F5/8 TYPE C DOMAIN-CONTAINING PROTEIN-RELATED"/>
    <property type="match status" value="1"/>
</dbReference>
<dbReference type="GeneID" id="6080653"/>
<evidence type="ECO:0000256" key="1">
    <source>
        <dbReference type="SAM" id="MobiDB-lite"/>
    </source>
</evidence>
<evidence type="ECO:0000313" key="3">
    <source>
        <dbReference type="Proteomes" id="UP000001194"/>
    </source>
</evidence>
<dbReference type="Proteomes" id="UP000001194">
    <property type="component" value="Unassembled WGS sequence"/>
</dbReference>
<keyword evidence="3" id="KW-1185">Reference proteome</keyword>
<feature type="compositionally biased region" description="Acidic residues" evidence="1">
    <location>
        <begin position="250"/>
        <end position="261"/>
    </location>
</feature>
<feature type="region of interest" description="Disordered" evidence="1">
    <location>
        <begin position="242"/>
        <end position="329"/>
    </location>
</feature>
<sequence length="472" mass="53429">MHDVHDSPAWRDLTGLFSTARHLVFGIYIDWFNPFTNKIAGKHASCGAIVLYCLNLPPHLHYLPENTFIVGLTPPPNAPDMITISHIIEPLIDSVLKYATPPGQHLPTFRHPAGVWFQIKVAPLISDIEASHKAGGFMAHAATLFCSFCLCTADQIEELNLQSWPLRQCAQVRDQAQVWLNTATKSGHKAQAQSTGVRWTPLHHLPYWDPVKHVLLGYMHNWQEGVLKHQLRVLWAIGPQEGSQNTGQAIDEEEQWTETDVSESASELDELHREAAEAEAAPLHQNPSFSSQHSGRSSMLSGTPTQDEPHPYAFDMQDERPPTNLGEPSHGKLKAHEYLTLFSCIFPLIIPEFWHSETMTNLQHQHLQSFHHLVAATNILSSFKTSNASADEYTGHYIQYRQSIQALFPHVHSKPNHHYAMHNGALLKYWGPLPPLSEFAGERMNGMLQKIKTNWRFRDLDLTMLRQMSHRG</sequence>